<keyword evidence="1" id="KW-0812">Transmembrane</keyword>
<accession>A0ABP7RX01</accession>
<keyword evidence="1" id="KW-1133">Transmembrane helix</keyword>
<reference evidence="3" key="1">
    <citation type="journal article" date="2019" name="Int. J. Syst. Evol. Microbiol.">
        <title>The Global Catalogue of Microorganisms (GCM) 10K type strain sequencing project: providing services to taxonomists for standard genome sequencing and annotation.</title>
        <authorList>
            <consortium name="The Broad Institute Genomics Platform"/>
            <consortium name="The Broad Institute Genome Sequencing Center for Infectious Disease"/>
            <person name="Wu L."/>
            <person name="Ma J."/>
        </authorList>
    </citation>
    <scope>NUCLEOTIDE SEQUENCE [LARGE SCALE GENOMIC DNA]</scope>
    <source>
        <strain evidence="3">JCM 16924</strain>
    </source>
</reference>
<dbReference type="RefSeq" id="WP_345566065.1">
    <property type="nucleotide sequence ID" value="NZ_BAAAZX010000014.1"/>
</dbReference>
<evidence type="ECO:0000313" key="2">
    <source>
        <dbReference type="EMBL" id="GAA4003412.1"/>
    </source>
</evidence>
<organism evidence="2 3">
    <name type="scientific">Streptomyces plumbiresistens</name>
    <dbReference type="NCBI Taxonomy" id="511811"/>
    <lineage>
        <taxon>Bacteria</taxon>
        <taxon>Bacillati</taxon>
        <taxon>Actinomycetota</taxon>
        <taxon>Actinomycetes</taxon>
        <taxon>Kitasatosporales</taxon>
        <taxon>Streptomycetaceae</taxon>
        <taxon>Streptomyces</taxon>
    </lineage>
</organism>
<name>A0ABP7RX01_9ACTN</name>
<evidence type="ECO:0000313" key="3">
    <source>
        <dbReference type="Proteomes" id="UP001500456"/>
    </source>
</evidence>
<dbReference type="EMBL" id="BAAAZX010000014">
    <property type="protein sequence ID" value="GAA4003412.1"/>
    <property type="molecule type" value="Genomic_DNA"/>
</dbReference>
<sequence length="217" mass="22639">MHRPATTPRAPLPVFRAAVFAVVGTVLGASAHRLIAEGPVPWVQGAAAAAVLFGLGLVGTRRPRALPTVVAWSVVAQSGLHLWLMLTVHAGHTPATAAPHHGGRSHDSNAAWHERLHDSVAMTAAHALVAVLVAVLLHRADAACWTLARGVTATLDGVRAHLTAAWTQVAGRSPAPREIRLPILVPAKSEQPPPMGQGLAHAVVRRGPPPTRAVLVN</sequence>
<protein>
    <recommendedName>
        <fullName evidence="4">Integral membrane protein</fullName>
    </recommendedName>
</protein>
<evidence type="ECO:0008006" key="4">
    <source>
        <dbReference type="Google" id="ProtNLM"/>
    </source>
</evidence>
<gene>
    <name evidence="2" type="ORF">GCM10022232_48130</name>
</gene>
<keyword evidence="1" id="KW-0472">Membrane</keyword>
<keyword evidence="3" id="KW-1185">Reference proteome</keyword>
<proteinExistence type="predicted"/>
<feature type="transmembrane region" description="Helical" evidence="1">
    <location>
        <begin position="41"/>
        <end position="58"/>
    </location>
</feature>
<evidence type="ECO:0000256" key="1">
    <source>
        <dbReference type="SAM" id="Phobius"/>
    </source>
</evidence>
<feature type="transmembrane region" description="Helical" evidence="1">
    <location>
        <begin position="119"/>
        <end position="137"/>
    </location>
</feature>
<feature type="transmembrane region" description="Helical" evidence="1">
    <location>
        <begin position="65"/>
        <end position="86"/>
    </location>
</feature>
<dbReference type="Proteomes" id="UP001500456">
    <property type="component" value="Unassembled WGS sequence"/>
</dbReference>
<comment type="caution">
    <text evidence="2">The sequence shown here is derived from an EMBL/GenBank/DDBJ whole genome shotgun (WGS) entry which is preliminary data.</text>
</comment>